<evidence type="ECO:0000313" key="2">
    <source>
        <dbReference type="EMBL" id="GEM38853.1"/>
    </source>
</evidence>
<keyword evidence="3" id="KW-1185">Reference proteome</keyword>
<evidence type="ECO:0000256" key="1">
    <source>
        <dbReference type="SAM" id="MobiDB-lite"/>
    </source>
</evidence>
<comment type="caution">
    <text evidence="2">The sequence shown here is derived from an EMBL/GenBank/DDBJ whole genome shotgun (WGS) entry which is preliminary data.</text>
</comment>
<gene>
    <name evidence="2" type="ORF">NN4_33720</name>
</gene>
<protein>
    <submittedName>
        <fullName evidence="2">Uncharacterized protein</fullName>
    </submittedName>
</protein>
<name>A0A511MDW7_9NOCA</name>
<dbReference type="AlphaFoldDB" id="A0A511MDW7"/>
<feature type="region of interest" description="Disordered" evidence="1">
    <location>
        <begin position="165"/>
        <end position="190"/>
    </location>
</feature>
<evidence type="ECO:0000313" key="3">
    <source>
        <dbReference type="Proteomes" id="UP000321424"/>
    </source>
</evidence>
<sequence length="190" mass="20944">MHKQVKANASNLEKQLAVQAEQFAKSEELRQQSIRREQVSEVLTRLNASVQRTSRAVIDLSNIRRASLEEASGAGEPVPDWRTGYLEAESELATVAISIWMLELGNVAAAQARYLEAADAYVKLSEQTSEAESAAFEEYLQKASELIAAILAAVTSDDDEVRAWRERHKNPPPVRRPRPVDSAGTGVAED</sequence>
<dbReference type="Proteomes" id="UP000321424">
    <property type="component" value="Unassembled WGS sequence"/>
</dbReference>
<proteinExistence type="predicted"/>
<organism evidence="2 3">
    <name type="scientific">Nocardia ninae NBRC 108245</name>
    <dbReference type="NCBI Taxonomy" id="1210091"/>
    <lineage>
        <taxon>Bacteria</taxon>
        <taxon>Bacillati</taxon>
        <taxon>Actinomycetota</taxon>
        <taxon>Actinomycetes</taxon>
        <taxon>Mycobacteriales</taxon>
        <taxon>Nocardiaceae</taxon>
        <taxon>Nocardia</taxon>
    </lineage>
</organism>
<reference evidence="2 3" key="1">
    <citation type="submission" date="2019-07" db="EMBL/GenBank/DDBJ databases">
        <title>Whole genome shotgun sequence of Nocardia ninae NBRC 108245.</title>
        <authorList>
            <person name="Hosoyama A."/>
            <person name="Uohara A."/>
            <person name="Ohji S."/>
            <person name="Ichikawa N."/>
        </authorList>
    </citation>
    <scope>NUCLEOTIDE SEQUENCE [LARGE SCALE GENOMIC DNA]</scope>
    <source>
        <strain evidence="2 3">NBRC 108245</strain>
    </source>
</reference>
<accession>A0A511MDW7</accession>
<dbReference type="EMBL" id="BJXA01000019">
    <property type="protein sequence ID" value="GEM38853.1"/>
    <property type="molecule type" value="Genomic_DNA"/>
</dbReference>